<keyword evidence="2" id="KW-0614">Plasmid</keyword>
<proteinExistence type="predicted"/>
<dbReference type="Pfam" id="PF22740">
    <property type="entry name" value="PapZ_C"/>
    <property type="match status" value="1"/>
</dbReference>
<name>A0A7H1BL42_9ACTN</name>
<organism evidence="2 3">
    <name type="scientific">Streptomyces xanthii</name>
    <dbReference type="NCBI Taxonomy" id="2768069"/>
    <lineage>
        <taxon>Bacteria</taxon>
        <taxon>Bacillati</taxon>
        <taxon>Actinomycetota</taxon>
        <taxon>Actinomycetes</taxon>
        <taxon>Kitasatosporales</taxon>
        <taxon>Streptomycetaceae</taxon>
        <taxon>Streptomyces</taxon>
    </lineage>
</organism>
<geneLocation type="plasmid" evidence="2 3">
    <name>unnamed2</name>
</geneLocation>
<protein>
    <recommendedName>
        <fullName evidence="1">RapZ C-terminal domain-containing protein</fullName>
    </recommendedName>
</protein>
<dbReference type="Proteomes" id="UP000516428">
    <property type="component" value="Plasmid unnamed2"/>
</dbReference>
<evidence type="ECO:0000259" key="1">
    <source>
        <dbReference type="Pfam" id="PF22740"/>
    </source>
</evidence>
<dbReference type="InterPro" id="IPR053931">
    <property type="entry name" value="RapZ_C"/>
</dbReference>
<gene>
    <name evidence="2" type="ORF">IAG42_37440</name>
</gene>
<reference evidence="2 3" key="1">
    <citation type="submission" date="2020-09" db="EMBL/GenBank/DDBJ databases">
        <title>A novel species.</title>
        <authorList>
            <person name="Gao J."/>
        </authorList>
    </citation>
    <scope>NUCLEOTIDE SEQUENCE [LARGE SCALE GENOMIC DNA]</scope>
    <source>
        <strain evidence="2 3">CRXT-Y-14</strain>
        <plasmid evidence="2 3">unnamed2</plasmid>
    </source>
</reference>
<dbReference type="KEGG" id="sxn:IAG42_37440"/>
<keyword evidence="3" id="KW-1185">Reference proteome</keyword>
<sequence length="134" mass="14568">MNPLPVTIESFGFRHRDDQPVGHALLFDVRGLLPATETGLPRDTGLDPRVRQQIRQSECAEELVERIVGETAALLAYAQPRGRRVHVLVGGLDGVRGSVAVAEWAGELLRYRLGPAGPAVEVVHRHIAGSVVRP</sequence>
<accession>A0A7H1BL42</accession>
<evidence type="ECO:0000313" key="3">
    <source>
        <dbReference type="Proteomes" id="UP000516428"/>
    </source>
</evidence>
<evidence type="ECO:0000313" key="2">
    <source>
        <dbReference type="EMBL" id="QNS09447.1"/>
    </source>
</evidence>
<dbReference type="AlphaFoldDB" id="A0A7H1BL42"/>
<feature type="domain" description="RapZ C-terminal" evidence="1">
    <location>
        <begin position="5"/>
        <end position="127"/>
    </location>
</feature>
<dbReference type="RefSeq" id="WP_188342102.1">
    <property type="nucleotide sequence ID" value="NZ_CP061283.1"/>
</dbReference>
<dbReference type="EMBL" id="CP061283">
    <property type="protein sequence ID" value="QNS09447.1"/>
    <property type="molecule type" value="Genomic_DNA"/>
</dbReference>